<evidence type="ECO:0000313" key="5">
    <source>
        <dbReference type="Proteomes" id="UP001245184"/>
    </source>
</evidence>
<name>A0ABD5CT69_9BURK</name>
<keyword evidence="1" id="KW-1133">Transmembrane helix</keyword>
<dbReference type="Proteomes" id="UP001245184">
    <property type="component" value="Unassembled WGS sequence"/>
</dbReference>
<evidence type="ECO:0000259" key="2">
    <source>
        <dbReference type="Pfam" id="PF01757"/>
    </source>
</evidence>
<proteinExistence type="predicted"/>
<evidence type="ECO:0000256" key="1">
    <source>
        <dbReference type="SAM" id="Phobius"/>
    </source>
</evidence>
<feature type="transmembrane region" description="Helical" evidence="1">
    <location>
        <begin position="230"/>
        <end position="249"/>
    </location>
</feature>
<feature type="transmembrane region" description="Helical" evidence="1">
    <location>
        <begin position="255"/>
        <end position="272"/>
    </location>
</feature>
<dbReference type="InterPro" id="IPR043968">
    <property type="entry name" value="SGNH"/>
</dbReference>
<organism evidence="4 5">
    <name type="scientific">Paraburkholderia graminis</name>
    <dbReference type="NCBI Taxonomy" id="60548"/>
    <lineage>
        <taxon>Bacteria</taxon>
        <taxon>Pseudomonadati</taxon>
        <taxon>Pseudomonadota</taxon>
        <taxon>Betaproteobacteria</taxon>
        <taxon>Burkholderiales</taxon>
        <taxon>Burkholderiaceae</taxon>
        <taxon>Paraburkholderia</taxon>
    </lineage>
</organism>
<feature type="transmembrane region" description="Helical" evidence="1">
    <location>
        <begin position="43"/>
        <end position="61"/>
    </location>
</feature>
<sequence>MSTNGTQKHAMSYRPDIDGIRAIAVLSVVVFHTFPSLLPGGFVGVDIFFVISGFLITKIMLIEIENGTHSISGFYARRIRRIFPALITVLILVLIAGWLVLFDDEYRRLAKDTVAGAAFVANLMFWNETGYFSPAAITKPLLHLWSLGVEEQFYIVWPLVLACIHSKQKTLSRVAILVAASSFFVNVLTAQDFPNAAFYSPLSRFWELMSGCFLATSFRKFQVAAQPVRSIISVTGAALILAAALGAFGTYPFPGIIAAAPVIGAFMLLGAGQDSIFNRTILSNPILVWFGKISYPLYLWHWPILSFATILAARTPSVGIRVVLVLTSIAAAWFTYARIERKIRFGRSRIVSIAAPCAVLIAIAGFGSVVQGMDTHVFGGSFSATVNPASAKYGAGHDLAKQGCGVSEPDAKLFGCAEDSREMPTLVMWGDSKAEALFWGAVRESKSGNRWRLMSHNSCAPMSGVSQSKPFRWLKVQFADDECLESNNVALRTIAADKSIKAVALVAAARILTLPYSKVGDDHQAPDGAVNGLDAAINALEHAGKKVVFVIDNPTLPDPVQCMDRRFAFTSKGNAVASFLRWGASDACTLSYEDHLKHTKKYRKIVDRLRLLHPEVLFFDPTWILCDKATATCPVQRNGQFLYSYGDHVSDLSNGLIAKALLPSIEGVPAAH</sequence>
<keyword evidence="1" id="KW-0472">Membrane</keyword>
<keyword evidence="1" id="KW-0812">Transmembrane</keyword>
<feature type="transmembrane region" description="Helical" evidence="1">
    <location>
        <begin position="349"/>
        <end position="370"/>
    </location>
</feature>
<dbReference type="AlphaFoldDB" id="A0ABD5CT69"/>
<feature type="domain" description="Acyltransferase 3" evidence="2">
    <location>
        <begin position="16"/>
        <end position="336"/>
    </location>
</feature>
<feature type="transmembrane region" description="Helical" evidence="1">
    <location>
        <begin position="20"/>
        <end position="37"/>
    </location>
</feature>
<dbReference type="RefSeq" id="WP_310034810.1">
    <property type="nucleotide sequence ID" value="NZ_JAVIZN010000002.1"/>
</dbReference>
<evidence type="ECO:0000259" key="3">
    <source>
        <dbReference type="Pfam" id="PF19040"/>
    </source>
</evidence>
<dbReference type="PANTHER" id="PTHR23028">
    <property type="entry name" value="ACETYLTRANSFERASE"/>
    <property type="match status" value="1"/>
</dbReference>
<reference evidence="4 5" key="1">
    <citation type="submission" date="2023-08" db="EMBL/GenBank/DDBJ databases">
        <title>Genome sequencing of plant associated microbes to promote plant fitness in Sorghum bicolor and Oryza sativa.</title>
        <authorList>
            <person name="Coleman-Derr D."/>
        </authorList>
    </citation>
    <scope>NUCLEOTIDE SEQUENCE [LARGE SCALE GENOMIC DNA]</scope>
    <source>
        <strain evidence="4 5">SLBN-33</strain>
    </source>
</reference>
<feature type="domain" description="SGNH" evidence="3">
    <location>
        <begin position="419"/>
        <end position="661"/>
    </location>
</feature>
<dbReference type="InterPro" id="IPR050879">
    <property type="entry name" value="Acyltransferase_3"/>
</dbReference>
<dbReference type="InterPro" id="IPR002656">
    <property type="entry name" value="Acyl_transf_3_dom"/>
</dbReference>
<dbReference type="PANTHER" id="PTHR23028:SF53">
    <property type="entry name" value="ACYL_TRANSF_3 DOMAIN-CONTAINING PROTEIN"/>
    <property type="match status" value="1"/>
</dbReference>
<dbReference type="EMBL" id="JAVIZN010000002">
    <property type="protein sequence ID" value="MDR6207800.1"/>
    <property type="molecule type" value="Genomic_DNA"/>
</dbReference>
<protein>
    <submittedName>
        <fullName evidence="4">Peptidoglycan/LPS O-acetylase OafA/YrhL</fullName>
    </submittedName>
</protein>
<dbReference type="Pfam" id="PF19040">
    <property type="entry name" value="SGNH"/>
    <property type="match status" value="1"/>
</dbReference>
<comment type="caution">
    <text evidence="4">The sequence shown here is derived from an EMBL/GenBank/DDBJ whole genome shotgun (WGS) entry which is preliminary data.</text>
</comment>
<gene>
    <name evidence="4" type="ORF">QF025_006520</name>
</gene>
<accession>A0ABD5CT69</accession>
<feature type="transmembrane region" description="Helical" evidence="1">
    <location>
        <begin position="318"/>
        <end position="337"/>
    </location>
</feature>
<evidence type="ECO:0000313" key="4">
    <source>
        <dbReference type="EMBL" id="MDR6207800.1"/>
    </source>
</evidence>
<feature type="transmembrane region" description="Helical" evidence="1">
    <location>
        <begin position="82"/>
        <end position="101"/>
    </location>
</feature>
<dbReference type="Pfam" id="PF01757">
    <property type="entry name" value="Acyl_transf_3"/>
    <property type="match status" value="1"/>
</dbReference>